<dbReference type="HOGENOM" id="CLU_1427143_0_0_0"/>
<protein>
    <submittedName>
        <fullName evidence="1">Uncharacterized protein</fullName>
    </submittedName>
</protein>
<sequence>MKIRELPGEEREDLYDIFRGNNFDPAEVEDLEVGDLVPFLQARSEDDKRKIERQRQRKRLFSELNTLLDPVMTKHPGLPLVKAAWFLPQEQQQRVYVILRELEQQVRPAVITRNRQRWHAAVEDMVETALGRDFVRENGVRGFLVTSHEDLDALIDYVALQVLQQNANWPPDMVRRYAQQLLWPVGDLLL</sequence>
<organism evidence="1">
    <name type="scientific">Solibacter usitatus (strain Ellin6076)</name>
    <dbReference type="NCBI Taxonomy" id="234267"/>
    <lineage>
        <taxon>Bacteria</taxon>
        <taxon>Pseudomonadati</taxon>
        <taxon>Acidobacteriota</taxon>
        <taxon>Terriglobia</taxon>
        <taxon>Bryobacterales</taxon>
        <taxon>Solibacteraceae</taxon>
        <taxon>Candidatus Solibacter</taxon>
    </lineage>
</organism>
<dbReference type="STRING" id="234267.Acid_1671"/>
<proteinExistence type="predicted"/>
<name>Q027Z6_SOLUE</name>
<dbReference type="KEGG" id="sus:Acid_1671"/>
<accession>Q027Z6</accession>
<dbReference type="EMBL" id="CP000473">
    <property type="protein sequence ID" value="ABJ82661.1"/>
    <property type="molecule type" value="Genomic_DNA"/>
</dbReference>
<dbReference type="InParanoid" id="Q027Z6"/>
<reference evidence="1" key="1">
    <citation type="submission" date="2006-10" db="EMBL/GenBank/DDBJ databases">
        <title>Complete sequence of Solibacter usitatus Ellin6076.</title>
        <authorList>
            <consortium name="US DOE Joint Genome Institute"/>
            <person name="Copeland A."/>
            <person name="Lucas S."/>
            <person name="Lapidus A."/>
            <person name="Barry K."/>
            <person name="Detter J.C."/>
            <person name="Glavina del Rio T."/>
            <person name="Hammon N."/>
            <person name="Israni S."/>
            <person name="Dalin E."/>
            <person name="Tice H."/>
            <person name="Pitluck S."/>
            <person name="Thompson L.S."/>
            <person name="Brettin T."/>
            <person name="Bruce D."/>
            <person name="Han C."/>
            <person name="Tapia R."/>
            <person name="Gilna P."/>
            <person name="Schmutz J."/>
            <person name="Larimer F."/>
            <person name="Land M."/>
            <person name="Hauser L."/>
            <person name="Kyrpides N."/>
            <person name="Mikhailova N."/>
            <person name="Janssen P.H."/>
            <person name="Kuske C.R."/>
            <person name="Richardson P."/>
        </authorList>
    </citation>
    <scope>NUCLEOTIDE SEQUENCE</scope>
    <source>
        <strain evidence="1">Ellin6076</strain>
    </source>
</reference>
<evidence type="ECO:0000313" key="1">
    <source>
        <dbReference type="EMBL" id="ABJ82661.1"/>
    </source>
</evidence>
<gene>
    <name evidence="1" type="ordered locus">Acid_1671</name>
</gene>
<dbReference type="AlphaFoldDB" id="Q027Z6"/>